<protein>
    <submittedName>
        <fullName evidence="3">MCE family protein</fullName>
    </submittedName>
</protein>
<dbReference type="RefSeq" id="WP_005188035.1">
    <property type="nucleotide sequence ID" value="NZ_CP045804.1"/>
</dbReference>
<feature type="domain" description="Mammalian cell entry C-terminal" evidence="2">
    <location>
        <begin position="123"/>
        <end position="278"/>
    </location>
</feature>
<accession>A0A857KGT8</accession>
<evidence type="ECO:0000313" key="3">
    <source>
        <dbReference type="EMBL" id="QHN38539.1"/>
    </source>
</evidence>
<dbReference type="Pfam" id="PF11887">
    <property type="entry name" value="Mce4_CUP1"/>
    <property type="match status" value="1"/>
</dbReference>
<proteinExistence type="predicted"/>
<reference evidence="3" key="1">
    <citation type="journal article" date="2021" name="Nat. Microbiol.">
        <title>Cocultivation of an ultrasmall environmental parasitic bacterium with lytic ability against bacteria associated with wastewater foams.</title>
        <authorList>
            <person name="Batinovic S."/>
            <person name="Rose J.J.A."/>
            <person name="Ratcliffe J."/>
            <person name="Seviour R.J."/>
            <person name="Petrovski S."/>
        </authorList>
    </citation>
    <scope>NUCLEOTIDE SEQUENCE</scope>
    <source>
        <strain evidence="3">CON44</strain>
    </source>
</reference>
<dbReference type="EMBL" id="CP045810">
    <property type="protein sequence ID" value="QHN38539.1"/>
    <property type="molecule type" value="Genomic_DNA"/>
</dbReference>
<dbReference type="NCBIfam" id="TIGR00996">
    <property type="entry name" value="Mtu_fam_mce"/>
    <property type="match status" value="1"/>
</dbReference>
<dbReference type="PANTHER" id="PTHR33371:SF16">
    <property type="entry name" value="MCE-FAMILY PROTEIN MCE3F"/>
    <property type="match status" value="1"/>
</dbReference>
<organism evidence="3">
    <name type="scientific">Gordonia amarae</name>
    <dbReference type="NCBI Taxonomy" id="36821"/>
    <lineage>
        <taxon>Bacteria</taxon>
        <taxon>Bacillati</taxon>
        <taxon>Actinomycetota</taxon>
        <taxon>Actinomycetes</taxon>
        <taxon>Mycobacteriales</taxon>
        <taxon>Gordoniaceae</taxon>
        <taxon>Gordonia</taxon>
    </lineage>
</organism>
<name>A0A857KGT8_9ACTN</name>
<dbReference type="InterPro" id="IPR005693">
    <property type="entry name" value="Mce"/>
</dbReference>
<dbReference type="InterPro" id="IPR024516">
    <property type="entry name" value="Mce_C"/>
</dbReference>
<dbReference type="InterPro" id="IPR052336">
    <property type="entry name" value="MlaD_Phospholipid_Transporter"/>
</dbReference>
<dbReference type="PANTHER" id="PTHR33371">
    <property type="entry name" value="INTERMEMBRANE PHOSPHOLIPID TRANSPORT SYSTEM BINDING PROTEIN MLAD-RELATED"/>
    <property type="match status" value="1"/>
</dbReference>
<dbReference type="AlphaFoldDB" id="A0A857KGT8"/>
<dbReference type="InterPro" id="IPR003399">
    <property type="entry name" value="Mce/MlaD"/>
</dbReference>
<evidence type="ECO:0000259" key="1">
    <source>
        <dbReference type="Pfam" id="PF02470"/>
    </source>
</evidence>
<gene>
    <name evidence="3" type="ORF">GII30_04530</name>
</gene>
<evidence type="ECO:0000259" key="2">
    <source>
        <dbReference type="Pfam" id="PF11887"/>
    </source>
</evidence>
<sequence>MISKLAKVQLIAFAIVGIIAIVYAGAKYARLDKLSGFGQYDVTVQMAESSGGIFKNAEVTYQGTPVGSVGDLKLTKDGVDVILKLNKSAPKVPATAHAVIANRSAVGEQYVDLQPTSTTGPYLKDGSVIPKDRTSIPAPIENILNSAIKFTEEVPLDDFHTVITELGKALSGQSENLEKLVDSLGVLAKAGVKSLPETVSLIENSNVVLATQSAQKDEILSWSRDLDSIAETLKSSDPDIRRILKNGPGTATELSELIQKHGGDMTKVMKDLGNTIRTIGPTGYATNTIFAMLSALSAGAKSVVPGDGQIHFGIVLETNNPPACTKGYESTQTIIDEMKKRNPNFDINYDEFPFNTQAECKAPVGNATGVRSASRADLANPTIPQPWDNKPKKDPDKLNLNPIATQLASLLGIHAK</sequence>
<feature type="domain" description="Mce/MlaD" evidence="1">
    <location>
        <begin position="39"/>
        <end position="115"/>
    </location>
</feature>
<dbReference type="GO" id="GO:0005576">
    <property type="term" value="C:extracellular region"/>
    <property type="evidence" value="ECO:0007669"/>
    <property type="project" value="TreeGrafter"/>
</dbReference>
<dbReference type="Pfam" id="PF02470">
    <property type="entry name" value="MlaD"/>
    <property type="match status" value="1"/>
</dbReference>